<proteinExistence type="predicted"/>
<accession>A0A4R4ZTV5</accession>
<protein>
    <submittedName>
        <fullName evidence="2">Uncharacterized protein</fullName>
    </submittedName>
</protein>
<dbReference type="AlphaFoldDB" id="A0A4R4ZTV5"/>
<reference evidence="2 3" key="1">
    <citation type="submission" date="2019-03" db="EMBL/GenBank/DDBJ databases">
        <title>Draft genome sequences of novel Actinobacteria.</title>
        <authorList>
            <person name="Sahin N."/>
            <person name="Ay H."/>
            <person name="Saygin H."/>
        </authorList>
    </citation>
    <scope>NUCLEOTIDE SEQUENCE [LARGE SCALE GENOMIC DNA]</scope>
    <source>
        <strain evidence="2 3">H3C3</strain>
    </source>
</reference>
<gene>
    <name evidence="2" type="ORF">E1298_44750</name>
</gene>
<feature type="region of interest" description="Disordered" evidence="1">
    <location>
        <begin position="1"/>
        <end position="20"/>
    </location>
</feature>
<comment type="caution">
    <text evidence="2">The sequence shown here is derived from an EMBL/GenBank/DDBJ whole genome shotgun (WGS) entry which is preliminary data.</text>
</comment>
<dbReference type="Proteomes" id="UP000294513">
    <property type="component" value="Unassembled WGS sequence"/>
</dbReference>
<keyword evidence="3" id="KW-1185">Reference proteome</keyword>
<evidence type="ECO:0000256" key="1">
    <source>
        <dbReference type="SAM" id="MobiDB-lite"/>
    </source>
</evidence>
<evidence type="ECO:0000313" key="2">
    <source>
        <dbReference type="EMBL" id="TDD62275.1"/>
    </source>
</evidence>
<evidence type="ECO:0000313" key="3">
    <source>
        <dbReference type="Proteomes" id="UP000294513"/>
    </source>
</evidence>
<dbReference type="EMBL" id="SMKU01000534">
    <property type="protein sequence ID" value="TDD62275.1"/>
    <property type="molecule type" value="Genomic_DNA"/>
</dbReference>
<name>A0A4R4ZTV5_9ACTN</name>
<dbReference type="RefSeq" id="WP_131903453.1">
    <property type="nucleotide sequence ID" value="NZ_SMKU01000534.1"/>
</dbReference>
<sequence>MGKGNEAGEAGMSERFDGSEHPHAYPLLYALGNALDRRGFTTSVGARAVTVARRGDVSLRTQTITCKPRPIDGDRLWFFDALGEPIAQADHVIDAAVIIAADLAPRDVATGGEL</sequence>
<organism evidence="2 3">
    <name type="scientific">Actinomadura rubrisoli</name>
    <dbReference type="NCBI Taxonomy" id="2530368"/>
    <lineage>
        <taxon>Bacteria</taxon>
        <taxon>Bacillati</taxon>
        <taxon>Actinomycetota</taxon>
        <taxon>Actinomycetes</taxon>
        <taxon>Streptosporangiales</taxon>
        <taxon>Thermomonosporaceae</taxon>
        <taxon>Actinomadura</taxon>
    </lineage>
</organism>
<dbReference type="OrthoDB" id="3483930at2"/>